<keyword evidence="11" id="KW-1185">Reference proteome</keyword>
<dbReference type="EMBL" id="WHOA01000032">
    <property type="protein sequence ID" value="NOU70869.1"/>
    <property type="molecule type" value="Genomic_DNA"/>
</dbReference>
<evidence type="ECO:0000313" key="11">
    <source>
        <dbReference type="Proteomes" id="UP000616779"/>
    </source>
</evidence>
<evidence type="ECO:0000256" key="2">
    <source>
        <dbReference type="ARBA" id="ARBA00023012"/>
    </source>
</evidence>
<keyword evidence="5" id="KW-0804">Transcription</keyword>
<feature type="domain" description="OmpR/PhoB-type" evidence="9">
    <location>
        <begin position="129"/>
        <end position="229"/>
    </location>
</feature>
<dbReference type="InterPro" id="IPR036388">
    <property type="entry name" value="WH-like_DNA-bd_sf"/>
</dbReference>
<evidence type="ECO:0000256" key="1">
    <source>
        <dbReference type="ARBA" id="ARBA00022553"/>
    </source>
</evidence>
<proteinExistence type="predicted"/>
<dbReference type="InterPro" id="IPR001789">
    <property type="entry name" value="Sig_transdc_resp-reg_receiver"/>
</dbReference>
<gene>
    <name evidence="10" type="ORF">GC098_05405</name>
</gene>
<evidence type="ECO:0000256" key="7">
    <source>
        <dbReference type="PROSITE-ProRule" id="PRU01091"/>
    </source>
</evidence>
<dbReference type="Gene3D" id="6.10.250.690">
    <property type="match status" value="1"/>
</dbReference>
<evidence type="ECO:0000256" key="5">
    <source>
        <dbReference type="ARBA" id="ARBA00023163"/>
    </source>
</evidence>
<evidence type="ECO:0000313" key="10">
    <source>
        <dbReference type="EMBL" id="NOU70869.1"/>
    </source>
</evidence>
<dbReference type="InterPro" id="IPR001867">
    <property type="entry name" value="OmpR/PhoB-type_DNA-bd"/>
</dbReference>
<dbReference type="RefSeq" id="WP_171641699.1">
    <property type="nucleotide sequence ID" value="NZ_WHOA01000032.1"/>
</dbReference>
<dbReference type="Pfam" id="PF00486">
    <property type="entry name" value="Trans_reg_C"/>
    <property type="match status" value="1"/>
</dbReference>
<dbReference type="InterPro" id="IPR011006">
    <property type="entry name" value="CheY-like_superfamily"/>
</dbReference>
<feature type="DNA-binding region" description="OmpR/PhoB-type" evidence="7">
    <location>
        <begin position="129"/>
        <end position="229"/>
    </location>
</feature>
<dbReference type="SMART" id="SM00862">
    <property type="entry name" value="Trans_reg_C"/>
    <property type="match status" value="1"/>
</dbReference>
<evidence type="ECO:0000259" key="9">
    <source>
        <dbReference type="PROSITE" id="PS51755"/>
    </source>
</evidence>
<dbReference type="Gene3D" id="3.40.50.2300">
    <property type="match status" value="1"/>
</dbReference>
<dbReference type="Proteomes" id="UP000616779">
    <property type="component" value="Unassembled WGS sequence"/>
</dbReference>
<comment type="caution">
    <text evidence="10">The sequence shown here is derived from an EMBL/GenBank/DDBJ whole genome shotgun (WGS) entry which is preliminary data.</text>
</comment>
<dbReference type="InterPro" id="IPR039420">
    <property type="entry name" value="WalR-like"/>
</dbReference>
<dbReference type="SUPFAM" id="SSF52172">
    <property type="entry name" value="CheY-like"/>
    <property type="match status" value="1"/>
</dbReference>
<dbReference type="PROSITE" id="PS50110">
    <property type="entry name" value="RESPONSE_REGULATORY"/>
    <property type="match status" value="1"/>
</dbReference>
<keyword evidence="4 7" id="KW-0238">DNA-binding</keyword>
<dbReference type="PROSITE" id="PS51755">
    <property type="entry name" value="OMPR_PHOB"/>
    <property type="match status" value="1"/>
</dbReference>
<dbReference type="Gene3D" id="1.10.10.10">
    <property type="entry name" value="Winged helix-like DNA-binding domain superfamily/Winged helix DNA-binding domain"/>
    <property type="match status" value="1"/>
</dbReference>
<keyword evidence="1 6" id="KW-0597">Phosphoprotein</keyword>
<evidence type="ECO:0000256" key="6">
    <source>
        <dbReference type="PROSITE-ProRule" id="PRU00169"/>
    </source>
</evidence>
<evidence type="ECO:0000256" key="3">
    <source>
        <dbReference type="ARBA" id="ARBA00023015"/>
    </source>
</evidence>
<evidence type="ECO:0000256" key="4">
    <source>
        <dbReference type="ARBA" id="ARBA00023125"/>
    </source>
</evidence>
<feature type="modified residue" description="4-aspartylphosphate" evidence="6">
    <location>
        <position position="56"/>
    </location>
</feature>
<dbReference type="SMART" id="SM00448">
    <property type="entry name" value="REC"/>
    <property type="match status" value="1"/>
</dbReference>
<feature type="domain" description="Response regulatory" evidence="8">
    <location>
        <begin position="7"/>
        <end position="120"/>
    </location>
</feature>
<dbReference type="PANTHER" id="PTHR48111:SF50">
    <property type="entry name" value="KDP OPERON TRANSCRIPTIONAL REGULATORY PROTEIN KDPE"/>
    <property type="match status" value="1"/>
</dbReference>
<accession>A0ABX1XRG3</accession>
<keyword evidence="2" id="KW-0902">Two-component regulatory system</keyword>
<reference evidence="10 11" key="1">
    <citation type="submission" date="2019-10" db="EMBL/GenBank/DDBJ databases">
        <title>Description of Paenibacillus terrestris sp. nov.</title>
        <authorList>
            <person name="Carlier A."/>
            <person name="Qi S."/>
        </authorList>
    </citation>
    <scope>NUCLEOTIDE SEQUENCE [LARGE SCALE GENOMIC DNA]</scope>
    <source>
        <strain evidence="10 11">LMG 31458</strain>
    </source>
</reference>
<dbReference type="CDD" id="cd17620">
    <property type="entry name" value="REC_OmpR_KdpE-like"/>
    <property type="match status" value="1"/>
</dbReference>
<evidence type="ECO:0000259" key="8">
    <source>
        <dbReference type="PROSITE" id="PS50110"/>
    </source>
</evidence>
<keyword evidence="3" id="KW-0805">Transcription regulation</keyword>
<dbReference type="CDD" id="cd00383">
    <property type="entry name" value="trans_reg_C"/>
    <property type="match status" value="1"/>
</dbReference>
<name>A0ABX1XRG3_9BACL</name>
<organism evidence="10 11">
    <name type="scientific">Paenibacillus phytorum</name>
    <dbReference type="NCBI Taxonomy" id="2654977"/>
    <lineage>
        <taxon>Bacteria</taxon>
        <taxon>Bacillati</taxon>
        <taxon>Bacillota</taxon>
        <taxon>Bacilli</taxon>
        <taxon>Bacillales</taxon>
        <taxon>Paenibacillaceae</taxon>
        <taxon>Paenibacillus</taxon>
    </lineage>
</organism>
<sequence>MTTTGAKILIIDDEPQIRKLLRVTLTAHGFEAAEASTGQEGLLQATMVRPDLIVLDLGLPDMTGMEVLAHIREWSQVPIIILTAQDQEQDKVAALDRGADDYVTKPFGMGEFMARMRVALRHIAKTQDEPVLRLGHLVIDLSQRSVELNDEKLKLTPTEYDLLKVLALNAGRVMTHKQLLKQVWGGQQYESDSQYLRVYVGHLRKKIEEDPTRPKYILTEPGIGYRFAWQEG</sequence>
<protein>
    <submittedName>
        <fullName evidence="10">Response regulator</fullName>
    </submittedName>
</protein>
<dbReference type="PANTHER" id="PTHR48111">
    <property type="entry name" value="REGULATOR OF RPOS"/>
    <property type="match status" value="1"/>
</dbReference>
<dbReference type="Pfam" id="PF00072">
    <property type="entry name" value="Response_reg"/>
    <property type="match status" value="1"/>
</dbReference>